<evidence type="ECO:0000313" key="3">
    <source>
        <dbReference type="Proteomes" id="UP000248857"/>
    </source>
</evidence>
<evidence type="ECO:0000313" key="2">
    <source>
        <dbReference type="EMBL" id="PZD70548.1"/>
    </source>
</evidence>
<dbReference type="EMBL" id="PQWO01000034">
    <property type="protein sequence ID" value="PZD70548.1"/>
    <property type="molecule type" value="Genomic_DNA"/>
</dbReference>
<dbReference type="InterPro" id="IPR009394">
    <property type="entry name" value="MmcB-like"/>
</dbReference>
<dbReference type="Pfam" id="PF06319">
    <property type="entry name" value="MmcB-like"/>
    <property type="match status" value="1"/>
</dbReference>
<organism evidence="2 3">
    <name type="scientific">Acaryochloris thomasi RCC1774</name>
    <dbReference type="NCBI Taxonomy" id="1764569"/>
    <lineage>
        <taxon>Bacteria</taxon>
        <taxon>Bacillati</taxon>
        <taxon>Cyanobacteriota</taxon>
        <taxon>Cyanophyceae</taxon>
        <taxon>Acaryochloridales</taxon>
        <taxon>Acaryochloridaceae</taxon>
        <taxon>Acaryochloris</taxon>
        <taxon>Acaryochloris thomasi</taxon>
    </lineage>
</organism>
<gene>
    <name evidence="2" type="ORF">C1752_10977</name>
</gene>
<reference evidence="2 3" key="1">
    <citation type="journal article" date="2018" name="Sci. Rep.">
        <title>A novel species of the marine cyanobacterium Acaryochloris with a unique pigment content and lifestyle.</title>
        <authorList>
            <person name="Partensky F."/>
            <person name="Six C."/>
            <person name="Ratin M."/>
            <person name="Garczarek L."/>
            <person name="Vaulot D."/>
            <person name="Probert I."/>
            <person name="Calteau A."/>
            <person name="Gourvil P."/>
            <person name="Marie D."/>
            <person name="Grebert T."/>
            <person name="Bouchier C."/>
            <person name="Le Panse S."/>
            <person name="Gachenot M."/>
            <person name="Rodriguez F."/>
            <person name="Garrido J.L."/>
        </authorList>
    </citation>
    <scope>NUCLEOTIDE SEQUENCE [LARGE SCALE GENOMIC DNA]</scope>
    <source>
        <strain evidence="2 3">RCC1774</strain>
    </source>
</reference>
<name>A0A2W1J8U1_9CYAN</name>
<protein>
    <submittedName>
        <fullName evidence="2">Uncharacterized protein</fullName>
    </submittedName>
</protein>
<evidence type="ECO:0000256" key="1">
    <source>
        <dbReference type="SAM" id="MobiDB-lite"/>
    </source>
</evidence>
<sequence>MSQNCYERLSRAEDDIQALLERNRSNWQEVAKIAIAVREDKLYQQSGLSFTAWVQQMAERCDCQRSLIWRYIKAGKYYLRTIESDSIEQIDSALAAPEALVNLEKVERHAPKPVFQGLKDKVLAGMATVRECRDMAKQYKPESENRRGRPPAGSEGTYEHLGRQNSQGSGSTDSSSADSSFADGDLTTSSLATNDISSIGISPVAIREAVTGLMTTGSMPPGAVAQNIVQTLSFTLVDWTKRCAGMRYPPKHYVAHTEVRVSHRKKRLRLDYVSVIRWSNKRPKEVFGVEIKSSLADFEHDQKWPLYLQFCDYFCFAVPAENEELIDAVQTVVPEAHQEVGILAVDTFNTDAFSNEVEVLRSPAKLKGESKYLLYETLYERALGWSGAETSGAGASGAGASRAEASRAG</sequence>
<feature type="compositionally biased region" description="Basic and acidic residues" evidence="1">
    <location>
        <begin position="136"/>
        <end position="147"/>
    </location>
</feature>
<feature type="region of interest" description="Disordered" evidence="1">
    <location>
        <begin position="136"/>
        <end position="182"/>
    </location>
</feature>
<dbReference type="AlphaFoldDB" id="A0A2W1J8U1"/>
<feature type="region of interest" description="Disordered" evidence="1">
    <location>
        <begin position="389"/>
        <end position="409"/>
    </location>
</feature>
<dbReference type="Proteomes" id="UP000248857">
    <property type="component" value="Unassembled WGS sequence"/>
</dbReference>
<proteinExistence type="predicted"/>
<dbReference type="RefSeq" id="WP_199464527.1">
    <property type="nucleotide sequence ID" value="NZ_CAWNWM010000034.1"/>
</dbReference>
<feature type="compositionally biased region" description="Low complexity" evidence="1">
    <location>
        <begin position="166"/>
        <end position="182"/>
    </location>
</feature>
<accession>A0A2W1J8U1</accession>
<keyword evidence="3" id="KW-1185">Reference proteome</keyword>
<comment type="caution">
    <text evidence="2">The sequence shown here is derived from an EMBL/GenBank/DDBJ whole genome shotgun (WGS) entry which is preliminary data.</text>
</comment>